<proteinExistence type="predicted"/>
<dbReference type="GO" id="GO:0006281">
    <property type="term" value="P:DNA repair"/>
    <property type="evidence" value="ECO:0007669"/>
    <property type="project" value="UniProtKB-KW"/>
</dbReference>
<organism evidence="7">
    <name type="scientific">marine metagenome</name>
    <dbReference type="NCBI Taxonomy" id="408172"/>
    <lineage>
        <taxon>unclassified sequences</taxon>
        <taxon>metagenomes</taxon>
        <taxon>ecological metagenomes</taxon>
    </lineage>
</organism>
<dbReference type="GO" id="GO:0016787">
    <property type="term" value="F:hydrolase activity"/>
    <property type="evidence" value="ECO:0007669"/>
    <property type="project" value="UniProtKB-KW"/>
</dbReference>
<keyword evidence="1" id="KW-0227">DNA damage</keyword>
<keyword evidence="2" id="KW-0378">Hydrolase</keyword>
<dbReference type="InterPro" id="IPR033454">
    <property type="entry name" value="RecG_wedge"/>
</dbReference>
<protein>
    <recommendedName>
        <fullName evidence="6">Helicase ATP-binding domain-containing protein</fullName>
    </recommendedName>
</protein>
<dbReference type="InterPro" id="IPR047112">
    <property type="entry name" value="RecG/Mfd"/>
</dbReference>
<evidence type="ECO:0000259" key="6">
    <source>
        <dbReference type="PROSITE" id="PS51192"/>
    </source>
</evidence>
<feature type="non-terminal residue" evidence="7">
    <location>
        <position position="304"/>
    </location>
</feature>
<dbReference type="Pfam" id="PF00270">
    <property type="entry name" value="DEAD"/>
    <property type="match status" value="1"/>
</dbReference>
<keyword evidence="3" id="KW-0067">ATP-binding</keyword>
<accession>A0A382T7K7</accession>
<dbReference type="PANTHER" id="PTHR47964">
    <property type="entry name" value="ATP-DEPENDENT DNA HELICASE HOMOLOG RECG, CHLOROPLASTIC"/>
    <property type="match status" value="1"/>
</dbReference>
<dbReference type="SUPFAM" id="SSF52540">
    <property type="entry name" value="P-loop containing nucleoside triphosphate hydrolases"/>
    <property type="match status" value="1"/>
</dbReference>
<name>A0A382T7K7_9ZZZZ</name>
<dbReference type="CDD" id="cd04488">
    <property type="entry name" value="RecG_wedge_OBF"/>
    <property type="match status" value="1"/>
</dbReference>
<feature type="domain" description="Helicase ATP-binding" evidence="6">
    <location>
        <begin position="223"/>
        <end position="304"/>
    </location>
</feature>
<gene>
    <name evidence="7" type="ORF">METZ01_LOCUS370609</name>
</gene>
<keyword evidence="3" id="KW-0347">Helicase</keyword>
<evidence type="ECO:0000256" key="5">
    <source>
        <dbReference type="ARBA" id="ARBA00023204"/>
    </source>
</evidence>
<dbReference type="GO" id="GO:0003678">
    <property type="term" value="F:DNA helicase activity"/>
    <property type="evidence" value="ECO:0007669"/>
    <property type="project" value="TreeGrafter"/>
</dbReference>
<dbReference type="InterPro" id="IPR011545">
    <property type="entry name" value="DEAD/DEAH_box_helicase_dom"/>
</dbReference>
<dbReference type="InterPro" id="IPR012340">
    <property type="entry name" value="NA-bd_OB-fold"/>
</dbReference>
<dbReference type="Gene3D" id="2.40.50.140">
    <property type="entry name" value="Nucleic acid-binding proteins"/>
    <property type="match status" value="1"/>
</dbReference>
<sequence length="304" mass="34456">GVRSSRRRRFQVLEVLVGDSSGQVRAVFFNQGFLLDVLVPHQSVVLFGKVEEGRFGGGLQFQNPDYEIVAEKRLGSDQPGIHTGRIVPVYERLGTVTSKMIRRIVHAALKEVPFDLEDPLPDEVRRECKLVDRFSALNQAHFPDTGASIDELNRFASLAQRRLIFEEFFFFQLGLAERRRKTDAARKPHKIDINDRIRRAALSVLPFRLTKDQKLVLKEIVADMQKTRPMNRLLQGDVGSGKTIVALLGALVAMENGLQVAMMSPTELLAEQHFLNVSKLLKHSRFKTVLVTGTMNAKDRRKSW</sequence>
<keyword evidence="5" id="KW-0234">DNA repair</keyword>
<reference evidence="7" key="1">
    <citation type="submission" date="2018-05" db="EMBL/GenBank/DDBJ databases">
        <authorList>
            <person name="Lanie J.A."/>
            <person name="Ng W.-L."/>
            <person name="Kazmierczak K.M."/>
            <person name="Andrzejewski T.M."/>
            <person name="Davidsen T.M."/>
            <person name="Wayne K.J."/>
            <person name="Tettelin H."/>
            <person name="Glass J.I."/>
            <person name="Rusch D."/>
            <person name="Podicherti R."/>
            <person name="Tsui H.-C.T."/>
            <person name="Winkler M.E."/>
        </authorList>
    </citation>
    <scope>NUCLEOTIDE SEQUENCE</scope>
</reference>
<dbReference type="InterPro" id="IPR027417">
    <property type="entry name" value="P-loop_NTPase"/>
</dbReference>
<dbReference type="Gene3D" id="3.40.50.300">
    <property type="entry name" value="P-loop containing nucleotide triphosphate hydrolases"/>
    <property type="match status" value="1"/>
</dbReference>
<evidence type="ECO:0000256" key="1">
    <source>
        <dbReference type="ARBA" id="ARBA00022763"/>
    </source>
</evidence>
<dbReference type="PROSITE" id="PS51192">
    <property type="entry name" value="HELICASE_ATP_BIND_1"/>
    <property type="match status" value="1"/>
</dbReference>
<dbReference type="InterPro" id="IPR014001">
    <property type="entry name" value="Helicase_ATP-bd"/>
</dbReference>
<evidence type="ECO:0000256" key="2">
    <source>
        <dbReference type="ARBA" id="ARBA00022801"/>
    </source>
</evidence>
<keyword evidence="3" id="KW-0547">Nucleotide-binding</keyword>
<feature type="non-terminal residue" evidence="7">
    <location>
        <position position="1"/>
    </location>
</feature>
<dbReference type="EMBL" id="UINC01134296">
    <property type="protein sequence ID" value="SVD17755.1"/>
    <property type="molecule type" value="Genomic_DNA"/>
</dbReference>
<dbReference type="AlphaFoldDB" id="A0A382T7K7"/>
<evidence type="ECO:0000313" key="7">
    <source>
        <dbReference type="EMBL" id="SVD17755.1"/>
    </source>
</evidence>
<dbReference type="GO" id="GO:0003677">
    <property type="term" value="F:DNA binding"/>
    <property type="evidence" value="ECO:0007669"/>
    <property type="project" value="UniProtKB-KW"/>
</dbReference>
<dbReference type="GO" id="GO:0005524">
    <property type="term" value="F:ATP binding"/>
    <property type="evidence" value="ECO:0007669"/>
    <property type="project" value="InterPro"/>
</dbReference>
<dbReference type="Pfam" id="PF17191">
    <property type="entry name" value="RecG_wedge"/>
    <property type="match status" value="1"/>
</dbReference>
<dbReference type="PANTHER" id="PTHR47964:SF1">
    <property type="entry name" value="ATP-DEPENDENT DNA HELICASE HOMOLOG RECG, CHLOROPLASTIC"/>
    <property type="match status" value="1"/>
</dbReference>
<keyword evidence="4" id="KW-0238">DNA-binding</keyword>
<dbReference type="SUPFAM" id="SSF50249">
    <property type="entry name" value="Nucleic acid-binding proteins"/>
    <property type="match status" value="1"/>
</dbReference>
<evidence type="ECO:0000256" key="4">
    <source>
        <dbReference type="ARBA" id="ARBA00023125"/>
    </source>
</evidence>
<evidence type="ECO:0000256" key="3">
    <source>
        <dbReference type="ARBA" id="ARBA00022806"/>
    </source>
</evidence>